<keyword evidence="2" id="KW-1185">Reference proteome</keyword>
<name>B8CJJ9_SHEPW</name>
<dbReference type="InterPro" id="IPR025638">
    <property type="entry name" value="DUF4336"/>
</dbReference>
<gene>
    <name evidence="1" type="ordered locus">swp_1307</name>
</gene>
<evidence type="ECO:0000313" key="1">
    <source>
        <dbReference type="EMBL" id="ACJ28096.1"/>
    </source>
</evidence>
<organism evidence="1 2">
    <name type="scientific">Shewanella piezotolerans (strain WP3 / JCM 13877)</name>
    <dbReference type="NCBI Taxonomy" id="225849"/>
    <lineage>
        <taxon>Bacteria</taxon>
        <taxon>Pseudomonadati</taxon>
        <taxon>Pseudomonadota</taxon>
        <taxon>Gammaproteobacteria</taxon>
        <taxon>Alteromonadales</taxon>
        <taxon>Shewanellaceae</taxon>
        <taxon>Shewanella</taxon>
    </lineage>
</organism>
<dbReference type="eggNOG" id="COG4221">
    <property type="taxonomic scope" value="Bacteria"/>
</dbReference>
<dbReference type="KEGG" id="swp:swp_1307"/>
<dbReference type="EMBL" id="CP000472">
    <property type="protein sequence ID" value="ACJ28096.1"/>
    <property type="molecule type" value="Genomic_DNA"/>
</dbReference>
<proteinExistence type="predicted"/>
<dbReference type="AlphaFoldDB" id="B8CJJ9"/>
<dbReference type="SUPFAM" id="SSF56281">
    <property type="entry name" value="Metallo-hydrolase/oxidoreductase"/>
    <property type="match status" value="1"/>
</dbReference>
<protein>
    <submittedName>
        <fullName evidence="1">Uncharacterized protein</fullName>
    </submittedName>
</protein>
<dbReference type="HOGENOM" id="CLU_1642568_0_0_6"/>
<accession>B8CJJ9</accession>
<dbReference type="STRING" id="225849.swp_1307"/>
<sequence>MPSAQAAFPKAETYICPGIETKQPQMKFDWILGDKSPTAWEKDMEQVLVRGSRFMSEVAFFHKPSKTLLLVDLIENIGDKTEEVGLGIKLWWKAVFHMWNKPRPAPEYQIGWKDKKAAKHSLERMLAWDFERIILSHGDLIESDAKAAAREAWSAPLSSDA</sequence>
<evidence type="ECO:0000313" key="2">
    <source>
        <dbReference type="Proteomes" id="UP000000753"/>
    </source>
</evidence>
<dbReference type="PANTHER" id="PTHR33835">
    <property type="entry name" value="YALI0C07656P"/>
    <property type="match status" value="1"/>
</dbReference>
<dbReference type="InterPro" id="IPR036866">
    <property type="entry name" value="RibonucZ/Hydroxyglut_hydro"/>
</dbReference>
<dbReference type="Proteomes" id="UP000000753">
    <property type="component" value="Chromosome"/>
</dbReference>
<dbReference type="PANTHER" id="PTHR33835:SF1">
    <property type="entry name" value="METALLO-BETA-LACTAMASE DOMAIN-CONTAINING PROTEIN"/>
    <property type="match status" value="1"/>
</dbReference>
<reference evidence="1 2" key="1">
    <citation type="journal article" date="2008" name="PLoS ONE">
        <title>Environmental adaptation: genomic analysis of the piezotolerant and psychrotolerant deep-sea iron reducing bacterium Shewanella piezotolerans WP3.</title>
        <authorList>
            <person name="Wang F."/>
            <person name="Wang J."/>
            <person name="Jian H."/>
            <person name="Zhang B."/>
            <person name="Li S."/>
            <person name="Wang F."/>
            <person name="Zeng X."/>
            <person name="Gao L."/>
            <person name="Bartlett D.H."/>
            <person name="Yu J."/>
            <person name="Hu S."/>
            <person name="Xiao X."/>
        </authorList>
    </citation>
    <scope>NUCLEOTIDE SEQUENCE [LARGE SCALE GENOMIC DNA]</scope>
    <source>
        <strain evidence="2">WP3 / JCM 13877</strain>
    </source>
</reference>